<dbReference type="EMBL" id="QKYT01000287">
    <property type="protein sequence ID" value="RIA87910.1"/>
    <property type="molecule type" value="Genomic_DNA"/>
</dbReference>
<sequence length="280" mass="32325">MTSESYQGIFIPYSGKPEEIKINIESGDIRQKLNCEFTDHVTLWAKNHNLCLFCDDFSVKKHLPANPLATRLVYNLFGNYPSVIRGNVLLLDDEKKVTIKDLSSLLKEPLDAFHTEEIANCLLTDLLQSKFPNNFSSEKNSCTIQILCREVAGKENKSQFQSKIHRMCYVGEDMESVSVDDWDYIVVQAKNIHRIKMVDSKKSLRPILKVFIDGKQSVFRDESIINNKKNSETLCRFLLSANEVLYSEYVYENDIIANLIENINKLRHQFKKSSLKPLDY</sequence>
<comment type="caution">
    <text evidence="1">The sequence shown here is derived from an EMBL/GenBank/DDBJ whole genome shotgun (WGS) entry which is preliminary data.</text>
</comment>
<dbReference type="Proteomes" id="UP000265703">
    <property type="component" value="Unassembled WGS sequence"/>
</dbReference>
<name>A0A397SNY0_9GLOM</name>
<evidence type="ECO:0000313" key="1">
    <source>
        <dbReference type="EMBL" id="RIA87910.1"/>
    </source>
</evidence>
<dbReference type="AlphaFoldDB" id="A0A397SNY0"/>
<dbReference type="OrthoDB" id="2349656at2759"/>
<evidence type="ECO:0000313" key="2">
    <source>
        <dbReference type="Proteomes" id="UP000265703"/>
    </source>
</evidence>
<accession>A0A397SNY0</accession>
<reference evidence="1 2" key="1">
    <citation type="submission" date="2018-06" db="EMBL/GenBank/DDBJ databases">
        <title>Comparative genomics reveals the genomic features of Rhizophagus irregularis, R. cerebriforme, R. diaphanum and Gigaspora rosea, and their symbiotic lifestyle signature.</title>
        <authorList>
            <person name="Morin E."/>
            <person name="San Clemente H."/>
            <person name="Chen E.C.H."/>
            <person name="De La Providencia I."/>
            <person name="Hainaut M."/>
            <person name="Kuo A."/>
            <person name="Kohler A."/>
            <person name="Murat C."/>
            <person name="Tang N."/>
            <person name="Roy S."/>
            <person name="Loubradou J."/>
            <person name="Henrissat B."/>
            <person name="Grigoriev I.V."/>
            <person name="Corradi N."/>
            <person name="Roux C."/>
            <person name="Martin F.M."/>
        </authorList>
    </citation>
    <scope>NUCLEOTIDE SEQUENCE [LARGE SCALE GENOMIC DNA]</scope>
    <source>
        <strain evidence="1 2">DAOM 227022</strain>
    </source>
</reference>
<protein>
    <submittedName>
        <fullName evidence="1">Uncharacterized protein</fullName>
    </submittedName>
</protein>
<gene>
    <name evidence="1" type="ORF">C1645_877756</name>
</gene>
<keyword evidence="2" id="KW-1185">Reference proteome</keyword>
<proteinExistence type="predicted"/>
<organism evidence="1 2">
    <name type="scientific">Glomus cerebriforme</name>
    <dbReference type="NCBI Taxonomy" id="658196"/>
    <lineage>
        <taxon>Eukaryota</taxon>
        <taxon>Fungi</taxon>
        <taxon>Fungi incertae sedis</taxon>
        <taxon>Mucoromycota</taxon>
        <taxon>Glomeromycotina</taxon>
        <taxon>Glomeromycetes</taxon>
        <taxon>Glomerales</taxon>
        <taxon>Glomeraceae</taxon>
        <taxon>Glomus</taxon>
    </lineage>
</organism>